<dbReference type="Pfam" id="PF24175">
    <property type="entry name" value="SU10_adaptor"/>
    <property type="match status" value="1"/>
</dbReference>
<evidence type="ECO:0000313" key="1">
    <source>
        <dbReference type="EMBL" id="KRR21908.1"/>
    </source>
</evidence>
<proteinExistence type="predicted"/>
<dbReference type="AlphaFoldDB" id="A0A0R3MNV2"/>
<evidence type="ECO:0000313" key="2">
    <source>
        <dbReference type="Proteomes" id="UP000052023"/>
    </source>
</evidence>
<keyword evidence="2" id="KW-1185">Reference proteome</keyword>
<sequence>MAKTFLDLRNRIATDLTRDDLADEIKSAVSDAIDHYETSRFYFNFTRSLTFPTVVGQMAYGAAALAQIPDIIGLDTLFLYDGSRSLELDKYEADEFEWLQSSMTGSGRPCAYTYIDSQILLWPVPVAVYTIRPHMHYKLAPLVEDTDTNAWCNDAEQLIRCHAKLLLYTNVIEDTEGMQRMQLQIQPLADRLAYKTSARQATGQIRGTCW</sequence>
<protein>
    <submittedName>
        <fullName evidence="1">Uncharacterized protein</fullName>
    </submittedName>
</protein>
<name>A0A0R3MNV2_9BRAD</name>
<gene>
    <name evidence="1" type="ORF">CQ13_07685</name>
</gene>
<dbReference type="RefSeq" id="WP_057845801.1">
    <property type="nucleotide sequence ID" value="NZ_LLYA01000170.1"/>
</dbReference>
<dbReference type="InterPro" id="IPR056209">
    <property type="entry name" value="SU10_adaptor"/>
</dbReference>
<accession>A0A0R3MNV2</accession>
<dbReference type="Proteomes" id="UP000052023">
    <property type="component" value="Unassembled WGS sequence"/>
</dbReference>
<comment type="caution">
    <text evidence="1">The sequence shown here is derived from an EMBL/GenBank/DDBJ whole genome shotgun (WGS) entry which is preliminary data.</text>
</comment>
<reference evidence="1 2" key="1">
    <citation type="submission" date="2014-03" db="EMBL/GenBank/DDBJ databases">
        <title>Bradyrhizobium valentinum sp. nov., isolated from effective nodules of Lupinus mariae-josephae, a lupine endemic of basic-lime soils in Eastern Spain.</title>
        <authorList>
            <person name="Duran D."/>
            <person name="Rey L."/>
            <person name="Navarro A."/>
            <person name="Busquets A."/>
            <person name="Imperial J."/>
            <person name="Ruiz-Argueso T."/>
        </authorList>
    </citation>
    <scope>NUCLEOTIDE SEQUENCE [LARGE SCALE GENOMIC DNA]</scope>
    <source>
        <strain evidence="1 2">Ro19</strain>
    </source>
</reference>
<organism evidence="1 2">
    <name type="scientific">Bradyrhizobium retamae</name>
    <dbReference type="NCBI Taxonomy" id="1300035"/>
    <lineage>
        <taxon>Bacteria</taxon>
        <taxon>Pseudomonadati</taxon>
        <taxon>Pseudomonadota</taxon>
        <taxon>Alphaproteobacteria</taxon>
        <taxon>Hyphomicrobiales</taxon>
        <taxon>Nitrobacteraceae</taxon>
        <taxon>Bradyrhizobium</taxon>
    </lineage>
</organism>
<dbReference type="OrthoDB" id="8228227at2"/>
<dbReference type="EMBL" id="LLYA01000170">
    <property type="protein sequence ID" value="KRR21908.1"/>
    <property type="molecule type" value="Genomic_DNA"/>
</dbReference>